<name>A0ABY4EPC4_9BACI</name>
<dbReference type="EMBL" id="CP095073">
    <property type="protein sequence ID" value="UOQ45467.1"/>
    <property type="molecule type" value="Genomic_DNA"/>
</dbReference>
<dbReference type="InterPro" id="IPR050266">
    <property type="entry name" value="AB_hydrolase_sf"/>
</dbReference>
<dbReference type="InterPro" id="IPR029058">
    <property type="entry name" value="AB_hydrolase_fold"/>
</dbReference>
<dbReference type="Pfam" id="PF12697">
    <property type="entry name" value="Abhydrolase_6"/>
    <property type="match status" value="1"/>
</dbReference>
<dbReference type="InterPro" id="IPR000073">
    <property type="entry name" value="AB_hydrolase_1"/>
</dbReference>
<keyword evidence="3" id="KW-1185">Reference proteome</keyword>
<feature type="domain" description="AB hydrolase-1" evidence="1">
    <location>
        <begin position="5"/>
        <end position="216"/>
    </location>
</feature>
<proteinExistence type="predicted"/>
<gene>
    <name evidence="2" type="ORF">MUN89_05835</name>
</gene>
<keyword evidence="2" id="KW-0378">Hydrolase</keyword>
<evidence type="ECO:0000313" key="2">
    <source>
        <dbReference type="EMBL" id="UOQ45467.1"/>
    </source>
</evidence>
<dbReference type="GO" id="GO:0016787">
    <property type="term" value="F:hydrolase activity"/>
    <property type="evidence" value="ECO:0007669"/>
    <property type="project" value="UniProtKB-KW"/>
</dbReference>
<reference evidence="2 3" key="1">
    <citation type="submission" date="2022-04" db="EMBL/GenBank/DDBJ databases">
        <title>Halobacillus sp. isolated from saltern.</title>
        <authorList>
            <person name="Won M."/>
            <person name="Lee C.-M."/>
            <person name="Woen H.-Y."/>
            <person name="Kwon S.-W."/>
        </authorList>
    </citation>
    <scope>NUCLEOTIDE SEQUENCE [LARGE SCALE GENOMIC DNA]</scope>
    <source>
        <strain evidence="2 3">SSBR10-3</strain>
    </source>
</reference>
<evidence type="ECO:0000259" key="1">
    <source>
        <dbReference type="Pfam" id="PF12697"/>
    </source>
</evidence>
<organism evidence="2 3">
    <name type="scientific">Halobacillus salinarum</name>
    <dbReference type="NCBI Taxonomy" id="2932257"/>
    <lineage>
        <taxon>Bacteria</taxon>
        <taxon>Bacillati</taxon>
        <taxon>Bacillota</taxon>
        <taxon>Bacilli</taxon>
        <taxon>Bacillales</taxon>
        <taxon>Bacillaceae</taxon>
        <taxon>Halobacillus</taxon>
    </lineage>
</organism>
<protein>
    <submittedName>
        <fullName evidence="2">Alpha/beta fold hydrolase</fullName>
    </submittedName>
</protein>
<sequence length="228" mass="25772">MKKIYMLHGFMGTADAHFSNQISYFNEQYEIIPIDLPGHGDSSVDAAENYFDRTLDYVEAQIEESGAGYLLGLSLGASLAGHMALRKPELVDGIILTGYTPYIPEGLKEAMEKQYDYFLTIEENDITIARTFEQLHGDKWKKTLQHVLHNITFHYPTLTEEKIKQLNVPVLLLNGSVDQHEVEAVAYVKNVKNDALIGLIPGAGHTANMDQPEMFNRIVENFLLENKR</sequence>
<dbReference type="RefSeq" id="WP_244712213.1">
    <property type="nucleotide sequence ID" value="NZ_CP095073.1"/>
</dbReference>
<accession>A0ABY4EPC4</accession>
<dbReference type="PRINTS" id="PR00111">
    <property type="entry name" value="ABHYDROLASE"/>
</dbReference>
<evidence type="ECO:0000313" key="3">
    <source>
        <dbReference type="Proteomes" id="UP000831787"/>
    </source>
</evidence>
<dbReference type="Proteomes" id="UP000831787">
    <property type="component" value="Chromosome"/>
</dbReference>
<dbReference type="PANTHER" id="PTHR43798">
    <property type="entry name" value="MONOACYLGLYCEROL LIPASE"/>
    <property type="match status" value="1"/>
</dbReference>
<dbReference type="SUPFAM" id="SSF53474">
    <property type="entry name" value="alpha/beta-Hydrolases"/>
    <property type="match status" value="1"/>
</dbReference>
<dbReference type="Gene3D" id="3.40.50.1820">
    <property type="entry name" value="alpha/beta hydrolase"/>
    <property type="match status" value="1"/>
</dbReference>